<dbReference type="AlphaFoldDB" id="A0A5B7H673"/>
<evidence type="ECO:0000313" key="2">
    <source>
        <dbReference type="Proteomes" id="UP000324222"/>
    </source>
</evidence>
<keyword evidence="2" id="KW-1185">Reference proteome</keyword>
<gene>
    <name evidence="1" type="ORF">E2C01_062348</name>
</gene>
<evidence type="ECO:0000313" key="1">
    <source>
        <dbReference type="EMBL" id="MPC68151.1"/>
    </source>
</evidence>
<reference evidence="1 2" key="1">
    <citation type="submission" date="2019-05" db="EMBL/GenBank/DDBJ databases">
        <title>Another draft genome of Portunus trituberculatus and its Hox gene families provides insights of decapod evolution.</title>
        <authorList>
            <person name="Jeong J.-H."/>
            <person name="Song I."/>
            <person name="Kim S."/>
            <person name="Choi T."/>
            <person name="Kim D."/>
            <person name="Ryu S."/>
            <person name="Kim W."/>
        </authorList>
    </citation>
    <scope>NUCLEOTIDE SEQUENCE [LARGE SCALE GENOMIC DNA]</scope>
    <source>
        <tissue evidence="1">Muscle</tissue>
    </source>
</reference>
<dbReference type="Proteomes" id="UP000324222">
    <property type="component" value="Unassembled WGS sequence"/>
</dbReference>
<dbReference type="EMBL" id="VSRR010027379">
    <property type="protein sequence ID" value="MPC68151.1"/>
    <property type="molecule type" value="Genomic_DNA"/>
</dbReference>
<comment type="caution">
    <text evidence="1">The sequence shown here is derived from an EMBL/GenBank/DDBJ whole genome shotgun (WGS) entry which is preliminary data.</text>
</comment>
<accession>A0A5B7H673</accession>
<protein>
    <submittedName>
        <fullName evidence="1">Uncharacterized protein</fullName>
    </submittedName>
</protein>
<sequence>MPQQREEIRCRHSKGNTAGFLKGHEGETVNSPLFQAQYLLPVAFNISCKCLAVRNSKGNKYKLFPRATRRSDSCNTLCTPPAATGAMQRCQMQAISKERRYKCDPQILDNSSFSLIQSSATR</sequence>
<organism evidence="1 2">
    <name type="scientific">Portunus trituberculatus</name>
    <name type="common">Swimming crab</name>
    <name type="synonym">Neptunus trituberculatus</name>
    <dbReference type="NCBI Taxonomy" id="210409"/>
    <lineage>
        <taxon>Eukaryota</taxon>
        <taxon>Metazoa</taxon>
        <taxon>Ecdysozoa</taxon>
        <taxon>Arthropoda</taxon>
        <taxon>Crustacea</taxon>
        <taxon>Multicrustacea</taxon>
        <taxon>Malacostraca</taxon>
        <taxon>Eumalacostraca</taxon>
        <taxon>Eucarida</taxon>
        <taxon>Decapoda</taxon>
        <taxon>Pleocyemata</taxon>
        <taxon>Brachyura</taxon>
        <taxon>Eubrachyura</taxon>
        <taxon>Portunoidea</taxon>
        <taxon>Portunidae</taxon>
        <taxon>Portuninae</taxon>
        <taxon>Portunus</taxon>
    </lineage>
</organism>
<name>A0A5B7H673_PORTR</name>
<proteinExistence type="predicted"/>